<comment type="similarity">
    <text evidence="1">Belongs to the arrestin family.</text>
</comment>
<feature type="domain" description="Arrestin C-terminal-like" evidence="3">
    <location>
        <begin position="145"/>
        <end position="280"/>
    </location>
</feature>
<evidence type="ECO:0000256" key="2">
    <source>
        <dbReference type="SAM" id="MobiDB-lite"/>
    </source>
</evidence>
<evidence type="ECO:0000313" key="5">
    <source>
        <dbReference type="Proteomes" id="UP001217089"/>
    </source>
</evidence>
<dbReference type="Pfam" id="PF00339">
    <property type="entry name" value="Arrestin_N"/>
    <property type="match status" value="1"/>
</dbReference>
<dbReference type="Proteomes" id="UP001217089">
    <property type="component" value="Unassembled WGS sequence"/>
</dbReference>
<evidence type="ECO:0000313" key="4">
    <source>
        <dbReference type="EMBL" id="KAJ8305449.1"/>
    </source>
</evidence>
<dbReference type="EMBL" id="JARBDR010000813">
    <property type="protein sequence ID" value="KAJ8305449.1"/>
    <property type="molecule type" value="Genomic_DNA"/>
</dbReference>
<reference evidence="4 5" key="1">
    <citation type="submission" date="2022-12" db="EMBL/GenBank/DDBJ databases">
        <title>Chromosome-level genome of Tegillarca granosa.</title>
        <authorList>
            <person name="Kim J."/>
        </authorList>
    </citation>
    <scope>NUCLEOTIDE SEQUENCE [LARGE SCALE GENOMIC DNA]</scope>
    <source>
        <strain evidence="4">Teg-2019</strain>
        <tissue evidence="4">Adductor muscle</tissue>
    </source>
</reference>
<protein>
    <recommendedName>
        <fullName evidence="3">Arrestin C-terminal-like domain-containing protein</fullName>
    </recommendedName>
</protein>
<proteinExistence type="inferred from homology"/>
<dbReference type="InterPro" id="IPR014752">
    <property type="entry name" value="Arrestin-like_C"/>
</dbReference>
<dbReference type="SUPFAM" id="SSF81296">
    <property type="entry name" value="E set domains"/>
    <property type="match status" value="2"/>
</dbReference>
<evidence type="ECO:0000256" key="1">
    <source>
        <dbReference type="ARBA" id="ARBA00005298"/>
    </source>
</evidence>
<keyword evidence="5" id="KW-1185">Reference proteome</keyword>
<dbReference type="InterPro" id="IPR011021">
    <property type="entry name" value="Arrestin-like_N"/>
</dbReference>
<feature type="domain" description="Arrestin C-terminal-like" evidence="3">
    <location>
        <begin position="6"/>
        <end position="122"/>
    </location>
</feature>
<dbReference type="Gene3D" id="2.60.40.640">
    <property type="match status" value="3"/>
</dbReference>
<dbReference type="PANTHER" id="PTHR11188:SF144">
    <property type="entry name" value="ARRESTIN C-TERMINAL-LIKE DOMAIN-CONTAINING PROTEIN"/>
    <property type="match status" value="1"/>
</dbReference>
<dbReference type="SMART" id="SM01017">
    <property type="entry name" value="Arrestin_C"/>
    <property type="match status" value="2"/>
</dbReference>
<evidence type="ECO:0000259" key="3">
    <source>
        <dbReference type="SMART" id="SM01017"/>
    </source>
</evidence>
<accession>A0ABQ9EJJ3</accession>
<sequence>MDYVRKFDIELDKDVYYAGETLTGKVVVQNIENIKVQGIRLVLRGKAHVEWKITRAGERRTVRDDEYYIDEKKILPETALPCSFESKIGTIRYYIRMTMDIPYSSSPQGIKYFTVIGPHIDCMDERYMSPCHAKDKRYSCCLCCNKGPVLLSAVLERSAYCCGENVRLKTEVQNGSDENVWIICRFVQNVEYFINKGVLGMNKHVTHRIWEFKTDEVCPHHSEKFENLQSVLQVPVVPTTLVDVCSVIQICYSLKVVMVMDNAGEVLELEFPVTVATVPFRIPNSPMPILQYDVAALNVEGGMYISSEFQLGQVYMGDDETDTDDVVLYRPIYVCVPHERIQVTNIEKEGKMSRAGSRISMTRLFEKRPFSPPKTKEVDKEDSSITDLNKDFLTPEMSKLDITEPQLEVIDHMCTDFVNKADMTSLEVPNENYSPAPSDSRSSNQIQEQDCILEAPSCSSEQTLIMFNIRNVDEMFIR</sequence>
<comment type="caution">
    <text evidence="4">The sequence shown here is derived from an EMBL/GenBank/DDBJ whole genome shotgun (WGS) entry which is preliminary data.</text>
</comment>
<gene>
    <name evidence="4" type="ORF">KUTeg_015994</name>
</gene>
<name>A0ABQ9EJJ3_TEGGR</name>
<feature type="region of interest" description="Disordered" evidence="2">
    <location>
        <begin position="428"/>
        <end position="447"/>
    </location>
</feature>
<feature type="compositionally biased region" description="Polar residues" evidence="2">
    <location>
        <begin position="431"/>
        <end position="447"/>
    </location>
</feature>
<organism evidence="4 5">
    <name type="scientific">Tegillarca granosa</name>
    <name type="common">Malaysian cockle</name>
    <name type="synonym">Anadara granosa</name>
    <dbReference type="NCBI Taxonomy" id="220873"/>
    <lineage>
        <taxon>Eukaryota</taxon>
        <taxon>Metazoa</taxon>
        <taxon>Spiralia</taxon>
        <taxon>Lophotrochozoa</taxon>
        <taxon>Mollusca</taxon>
        <taxon>Bivalvia</taxon>
        <taxon>Autobranchia</taxon>
        <taxon>Pteriomorphia</taxon>
        <taxon>Arcoida</taxon>
        <taxon>Arcoidea</taxon>
        <taxon>Arcidae</taxon>
        <taxon>Tegillarca</taxon>
    </lineage>
</organism>
<dbReference type="InterPro" id="IPR050357">
    <property type="entry name" value="Arrestin_domain-protein"/>
</dbReference>
<dbReference type="Pfam" id="PF02752">
    <property type="entry name" value="Arrestin_C"/>
    <property type="match status" value="1"/>
</dbReference>
<dbReference type="PANTHER" id="PTHR11188">
    <property type="entry name" value="ARRESTIN DOMAIN CONTAINING PROTEIN"/>
    <property type="match status" value="1"/>
</dbReference>
<dbReference type="InterPro" id="IPR014756">
    <property type="entry name" value="Ig_E-set"/>
</dbReference>
<dbReference type="InterPro" id="IPR011022">
    <property type="entry name" value="Arrestin_C-like"/>
</dbReference>